<accession>A0ABU4GB82</accession>
<gene>
    <name evidence="5" type="ORF">QT711_13740</name>
</gene>
<dbReference type="EMBL" id="JAUBDI010000014">
    <property type="protein sequence ID" value="MDW0114254.1"/>
    <property type="molecule type" value="Genomic_DNA"/>
</dbReference>
<keyword evidence="2 3" id="KW-0378">Hydrolase</keyword>
<dbReference type="InterPro" id="IPR000086">
    <property type="entry name" value="NUDIX_hydrolase_dom"/>
</dbReference>
<comment type="cofactor">
    <cofactor evidence="1">
        <name>Mg(2+)</name>
        <dbReference type="ChEBI" id="CHEBI:18420"/>
    </cofactor>
</comment>
<dbReference type="EC" id="3.6.-.-" evidence="5"/>
<dbReference type="InterPro" id="IPR015797">
    <property type="entry name" value="NUDIX_hydrolase-like_dom_sf"/>
</dbReference>
<evidence type="ECO:0000256" key="1">
    <source>
        <dbReference type="ARBA" id="ARBA00001946"/>
    </source>
</evidence>
<dbReference type="Pfam" id="PF00293">
    <property type="entry name" value="NUDIX"/>
    <property type="match status" value="1"/>
</dbReference>
<dbReference type="Gene3D" id="3.90.79.10">
    <property type="entry name" value="Nucleoside Triphosphate Pyrophosphohydrolase"/>
    <property type="match status" value="1"/>
</dbReference>
<dbReference type="PROSITE" id="PS00893">
    <property type="entry name" value="NUDIX_BOX"/>
    <property type="match status" value="1"/>
</dbReference>
<dbReference type="Proteomes" id="UP001282284">
    <property type="component" value="Unassembled WGS sequence"/>
</dbReference>
<dbReference type="PANTHER" id="PTHR43046">
    <property type="entry name" value="GDP-MANNOSE MANNOSYL HYDROLASE"/>
    <property type="match status" value="1"/>
</dbReference>
<proteinExistence type="inferred from homology"/>
<name>A0ABU4GB82_9BACL</name>
<sequence>MINTKNNGYEFVDFLMCKEEELDSFQPIAGSFAILSCSEKHLMCYNTWREQWELPAGKREAGETAKECAQRELFEETGQTVDQLTFLGLLQAKKLENGTFKYNPVYVASLDKLEPFLINNETSEIMLWDLLEEIGTVDEVDMLLLKSISS</sequence>
<evidence type="ECO:0000256" key="2">
    <source>
        <dbReference type="ARBA" id="ARBA00022801"/>
    </source>
</evidence>
<organism evidence="5 6">
    <name type="scientific">Sporosarcina saromensis</name>
    <dbReference type="NCBI Taxonomy" id="359365"/>
    <lineage>
        <taxon>Bacteria</taxon>
        <taxon>Bacillati</taxon>
        <taxon>Bacillota</taxon>
        <taxon>Bacilli</taxon>
        <taxon>Bacillales</taxon>
        <taxon>Caryophanaceae</taxon>
        <taxon>Sporosarcina</taxon>
    </lineage>
</organism>
<comment type="caution">
    <text evidence="5">The sequence shown here is derived from an EMBL/GenBank/DDBJ whole genome shotgun (WGS) entry which is preliminary data.</text>
</comment>
<evidence type="ECO:0000256" key="3">
    <source>
        <dbReference type="RuleBase" id="RU003476"/>
    </source>
</evidence>
<comment type="similarity">
    <text evidence="3">Belongs to the Nudix hydrolase family.</text>
</comment>
<dbReference type="SUPFAM" id="SSF55811">
    <property type="entry name" value="Nudix"/>
    <property type="match status" value="1"/>
</dbReference>
<keyword evidence="6" id="KW-1185">Reference proteome</keyword>
<dbReference type="GO" id="GO:0016787">
    <property type="term" value="F:hydrolase activity"/>
    <property type="evidence" value="ECO:0007669"/>
    <property type="project" value="UniProtKB-KW"/>
</dbReference>
<reference evidence="5 6" key="1">
    <citation type="submission" date="2023-06" db="EMBL/GenBank/DDBJ databases">
        <title>Sporosarcina sp. nov., isolated from Korean traditional fermented seafood 'Jeotgal'.</title>
        <authorList>
            <person name="Yang A.I."/>
            <person name="Shin N.-R."/>
        </authorList>
    </citation>
    <scope>NUCLEOTIDE SEQUENCE [LARGE SCALE GENOMIC DNA]</scope>
    <source>
        <strain evidence="5 6">KCTC13119</strain>
    </source>
</reference>
<protein>
    <submittedName>
        <fullName evidence="5">NUDIX hydrolase</fullName>
        <ecNumber evidence="5">3.6.-.-</ecNumber>
    </submittedName>
</protein>
<dbReference type="InterPro" id="IPR020476">
    <property type="entry name" value="Nudix_hydrolase"/>
</dbReference>
<dbReference type="InterPro" id="IPR020084">
    <property type="entry name" value="NUDIX_hydrolase_CS"/>
</dbReference>
<dbReference type="PRINTS" id="PR00502">
    <property type="entry name" value="NUDIXFAMILY"/>
</dbReference>
<dbReference type="PANTHER" id="PTHR43046:SF2">
    <property type="entry name" value="8-OXO-DGTP DIPHOSPHATASE-RELATED"/>
    <property type="match status" value="1"/>
</dbReference>
<evidence type="ECO:0000313" key="5">
    <source>
        <dbReference type="EMBL" id="MDW0114254.1"/>
    </source>
</evidence>
<evidence type="ECO:0000313" key="6">
    <source>
        <dbReference type="Proteomes" id="UP001282284"/>
    </source>
</evidence>
<dbReference type="RefSeq" id="WP_317945147.1">
    <property type="nucleotide sequence ID" value="NZ_JAUBDI010000014.1"/>
</dbReference>
<evidence type="ECO:0000259" key="4">
    <source>
        <dbReference type="PROSITE" id="PS51462"/>
    </source>
</evidence>
<feature type="domain" description="Nudix hydrolase" evidence="4">
    <location>
        <begin position="1"/>
        <end position="150"/>
    </location>
</feature>
<dbReference type="PROSITE" id="PS51462">
    <property type="entry name" value="NUDIX"/>
    <property type="match status" value="1"/>
</dbReference>